<dbReference type="SUPFAM" id="SSF55961">
    <property type="entry name" value="Bet v1-like"/>
    <property type="match status" value="1"/>
</dbReference>
<gene>
    <name evidence="3" type="ORF">MACH26_17560</name>
</gene>
<feature type="domain" description="Activator of Hsp90 ATPase homologue 1/2-like C-terminal" evidence="2">
    <location>
        <begin position="16"/>
        <end position="138"/>
    </location>
</feature>
<dbReference type="Pfam" id="PF08327">
    <property type="entry name" value="AHSA1"/>
    <property type="match status" value="1"/>
</dbReference>
<evidence type="ECO:0000256" key="1">
    <source>
        <dbReference type="ARBA" id="ARBA00006817"/>
    </source>
</evidence>
<dbReference type="InterPro" id="IPR013538">
    <property type="entry name" value="ASHA1/2-like_C"/>
</dbReference>
<protein>
    <recommendedName>
        <fullName evidence="2">Activator of Hsp90 ATPase homologue 1/2-like C-terminal domain-containing protein</fullName>
    </recommendedName>
</protein>
<evidence type="ECO:0000313" key="3">
    <source>
        <dbReference type="EMBL" id="BDX06235.1"/>
    </source>
</evidence>
<sequence>MSDIDFIKREMTFNQQIEKVWDAITQPDQIAKWFGDTAAFELQEGNEGYFEWRTMCEGRYAMKVISVNPVNYFAYMWMNDPDVPFEASEATLVEWTLNRTVNGKTHLILIESGFKQKQHRKMNIQGWHQELRHLVEFLS</sequence>
<comment type="similarity">
    <text evidence="1">Belongs to the AHA1 family.</text>
</comment>
<dbReference type="Gene3D" id="3.30.530.20">
    <property type="match status" value="1"/>
</dbReference>
<dbReference type="AlphaFoldDB" id="A0AA48HX63"/>
<proteinExistence type="inferred from homology"/>
<dbReference type="RefSeq" id="WP_338292265.1">
    <property type="nucleotide sequence ID" value="NZ_AP027272.1"/>
</dbReference>
<keyword evidence="4" id="KW-1185">Reference proteome</keyword>
<evidence type="ECO:0000313" key="4">
    <source>
        <dbReference type="Proteomes" id="UP001333710"/>
    </source>
</evidence>
<evidence type="ECO:0000259" key="2">
    <source>
        <dbReference type="Pfam" id="PF08327"/>
    </source>
</evidence>
<reference evidence="3" key="1">
    <citation type="submission" date="2023-01" db="EMBL/GenBank/DDBJ databases">
        <title>Complete genome sequence of Planctobacterium marinum strain Dej080120_11.</title>
        <authorList>
            <person name="Ueki S."/>
            <person name="Maruyama F."/>
        </authorList>
    </citation>
    <scope>NUCLEOTIDE SEQUENCE</scope>
    <source>
        <strain evidence="3">Dej080120_11</strain>
    </source>
</reference>
<dbReference type="Proteomes" id="UP001333710">
    <property type="component" value="Chromosome"/>
</dbReference>
<accession>A0AA48HX63</accession>
<name>A0AA48HX63_9ALTE</name>
<organism evidence="3 4">
    <name type="scientific">Planctobacterium marinum</name>
    <dbReference type="NCBI Taxonomy" id="1631968"/>
    <lineage>
        <taxon>Bacteria</taxon>
        <taxon>Pseudomonadati</taxon>
        <taxon>Pseudomonadota</taxon>
        <taxon>Gammaproteobacteria</taxon>
        <taxon>Alteromonadales</taxon>
        <taxon>Alteromonadaceae</taxon>
        <taxon>Planctobacterium</taxon>
    </lineage>
</organism>
<dbReference type="EMBL" id="AP027272">
    <property type="protein sequence ID" value="BDX06235.1"/>
    <property type="molecule type" value="Genomic_DNA"/>
</dbReference>
<dbReference type="KEGG" id="pmaw:MACH26_17560"/>
<dbReference type="InterPro" id="IPR023393">
    <property type="entry name" value="START-like_dom_sf"/>
</dbReference>